<reference evidence="2" key="1">
    <citation type="submission" date="2020-09" db="EMBL/GenBank/DDBJ databases">
        <title>Bacillus faecalis sp. nov., a moderately halophilic bacterium isolated from cow faeces.</title>
        <authorList>
            <person name="Jiang L."/>
            <person name="Lee J."/>
        </authorList>
    </citation>
    <scope>NUCLEOTIDE SEQUENCE</scope>
    <source>
        <strain evidence="2">AGMB 02131</strain>
    </source>
</reference>
<organism evidence="2 3">
    <name type="scientific">Peribacillus faecalis</name>
    <dbReference type="NCBI Taxonomy" id="2772559"/>
    <lineage>
        <taxon>Bacteria</taxon>
        <taxon>Bacillati</taxon>
        <taxon>Bacillota</taxon>
        <taxon>Bacilli</taxon>
        <taxon>Bacillales</taxon>
        <taxon>Bacillaceae</taxon>
        <taxon>Peribacillus</taxon>
    </lineage>
</organism>
<dbReference type="InterPro" id="IPR037523">
    <property type="entry name" value="VOC_core"/>
</dbReference>
<sequence>MGQVCVISIYVPDIARAIDFYENVLGFTVEKRYGEKIVMLNNGDLPLILEESHASECNPESKPAGVVLALKTDNIFQTVNLLKEHEVKFIVEEPTDCPPGKFISFKDPFGNVLEYIQFQVS</sequence>
<dbReference type="InterPro" id="IPR052164">
    <property type="entry name" value="Anthracycline_SecMetBiosynth"/>
</dbReference>
<dbReference type="EMBL" id="JACXSI010000029">
    <property type="protein sequence ID" value="MBD3109187.1"/>
    <property type="molecule type" value="Genomic_DNA"/>
</dbReference>
<evidence type="ECO:0000313" key="3">
    <source>
        <dbReference type="Proteomes" id="UP000602076"/>
    </source>
</evidence>
<dbReference type="InterPro" id="IPR004360">
    <property type="entry name" value="Glyas_Fos-R_dOase_dom"/>
</dbReference>
<dbReference type="SUPFAM" id="SSF54593">
    <property type="entry name" value="Glyoxalase/Bleomycin resistance protein/Dihydroxybiphenyl dioxygenase"/>
    <property type="match status" value="1"/>
</dbReference>
<dbReference type="Gene3D" id="3.10.180.10">
    <property type="entry name" value="2,3-Dihydroxybiphenyl 1,2-Dioxygenase, domain 1"/>
    <property type="match status" value="1"/>
</dbReference>
<dbReference type="PROSITE" id="PS51819">
    <property type="entry name" value="VOC"/>
    <property type="match status" value="1"/>
</dbReference>
<feature type="domain" description="VOC" evidence="1">
    <location>
        <begin position="3"/>
        <end position="118"/>
    </location>
</feature>
<dbReference type="PANTHER" id="PTHR33993">
    <property type="entry name" value="GLYOXALASE-RELATED"/>
    <property type="match status" value="1"/>
</dbReference>
<protein>
    <submittedName>
        <fullName evidence="2">VOC family protein</fullName>
    </submittedName>
</protein>
<proteinExistence type="predicted"/>
<evidence type="ECO:0000259" key="1">
    <source>
        <dbReference type="PROSITE" id="PS51819"/>
    </source>
</evidence>
<dbReference type="PANTHER" id="PTHR33993:SF14">
    <property type="entry name" value="GB|AAF24581.1"/>
    <property type="match status" value="1"/>
</dbReference>
<gene>
    <name evidence="2" type="ORF">IEO70_12595</name>
</gene>
<dbReference type="Proteomes" id="UP000602076">
    <property type="component" value="Unassembled WGS sequence"/>
</dbReference>
<keyword evidence="3" id="KW-1185">Reference proteome</keyword>
<dbReference type="Pfam" id="PF00903">
    <property type="entry name" value="Glyoxalase"/>
    <property type="match status" value="1"/>
</dbReference>
<comment type="caution">
    <text evidence="2">The sequence shown here is derived from an EMBL/GenBank/DDBJ whole genome shotgun (WGS) entry which is preliminary data.</text>
</comment>
<evidence type="ECO:0000313" key="2">
    <source>
        <dbReference type="EMBL" id="MBD3109187.1"/>
    </source>
</evidence>
<dbReference type="RefSeq" id="WP_190998724.1">
    <property type="nucleotide sequence ID" value="NZ_JACXSI010000029.1"/>
</dbReference>
<name>A0A927CWS4_9BACI</name>
<dbReference type="InterPro" id="IPR029068">
    <property type="entry name" value="Glyas_Bleomycin-R_OHBP_Dase"/>
</dbReference>
<accession>A0A927CWS4</accession>
<dbReference type="AlphaFoldDB" id="A0A927CWS4"/>